<feature type="transmembrane region" description="Helical" evidence="6">
    <location>
        <begin position="356"/>
        <end position="373"/>
    </location>
</feature>
<keyword evidence="2" id="KW-1003">Cell membrane</keyword>
<evidence type="ECO:0000256" key="5">
    <source>
        <dbReference type="ARBA" id="ARBA00023136"/>
    </source>
</evidence>
<comment type="subcellular location">
    <subcellularLocation>
        <location evidence="1">Cell membrane</location>
        <topology evidence="1">Multi-pass membrane protein</topology>
    </subcellularLocation>
</comment>
<comment type="caution">
    <text evidence="9">The sequence shown here is derived from an EMBL/GenBank/DDBJ whole genome shotgun (WGS) entry which is preliminary data.</text>
</comment>
<feature type="transmembrane region" description="Helical" evidence="6">
    <location>
        <begin position="69"/>
        <end position="88"/>
    </location>
</feature>
<name>A0ABM8TUE2_9BURK</name>
<keyword evidence="10" id="KW-1185">Reference proteome</keyword>
<evidence type="ECO:0000256" key="2">
    <source>
        <dbReference type="ARBA" id="ARBA00022475"/>
    </source>
</evidence>
<keyword evidence="3 6" id="KW-0812">Transmembrane</keyword>
<feature type="signal peptide" evidence="7">
    <location>
        <begin position="1"/>
        <end position="19"/>
    </location>
</feature>
<dbReference type="InterPro" id="IPR011701">
    <property type="entry name" value="MFS"/>
</dbReference>
<dbReference type="PANTHER" id="PTHR43124:SF3">
    <property type="entry name" value="CHLORAMPHENICOL EFFLUX PUMP RV0191"/>
    <property type="match status" value="1"/>
</dbReference>
<dbReference type="PANTHER" id="PTHR43124">
    <property type="entry name" value="PURINE EFFLUX PUMP PBUE"/>
    <property type="match status" value="1"/>
</dbReference>
<accession>A0ABM8TUE2</accession>
<keyword evidence="7" id="KW-0732">Signal</keyword>
<keyword evidence="5 6" id="KW-0472">Membrane</keyword>
<evidence type="ECO:0000256" key="4">
    <source>
        <dbReference type="ARBA" id="ARBA00022989"/>
    </source>
</evidence>
<reference evidence="9 10" key="1">
    <citation type="submission" date="2021-03" db="EMBL/GenBank/DDBJ databases">
        <authorList>
            <person name="Peeters C."/>
        </authorList>
    </citation>
    <scope>NUCLEOTIDE SEQUENCE [LARGE SCALE GENOMIC DNA]</scope>
    <source>
        <strain evidence="9 10">LMG 26411</strain>
    </source>
</reference>
<proteinExistence type="predicted"/>
<dbReference type="SUPFAM" id="SSF103473">
    <property type="entry name" value="MFS general substrate transporter"/>
    <property type="match status" value="1"/>
</dbReference>
<feature type="transmembrane region" description="Helical" evidence="6">
    <location>
        <begin position="268"/>
        <end position="286"/>
    </location>
</feature>
<feature type="transmembrane region" description="Helical" evidence="6">
    <location>
        <begin position="205"/>
        <end position="228"/>
    </location>
</feature>
<dbReference type="InterPro" id="IPR050189">
    <property type="entry name" value="MFS_Efflux_Transporters"/>
</dbReference>
<feature type="domain" description="Major facilitator superfamily (MFS) profile" evidence="8">
    <location>
        <begin position="1"/>
        <end position="378"/>
    </location>
</feature>
<keyword evidence="4 6" id="KW-1133">Transmembrane helix</keyword>
<dbReference type="Pfam" id="PF07690">
    <property type="entry name" value="MFS_1"/>
    <property type="match status" value="1"/>
</dbReference>
<evidence type="ECO:0000256" key="6">
    <source>
        <dbReference type="SAM" id="Phobius"/>
    </source>
</evidence>
<protein>
    <recommendedName>
        <fullName evidence="8">Major facilitator superfamily (MFS) profile domain-containing protein</fullName>
    </recommendedName>
</protein>
<evidence type="ECO:0000259" key="8">
    <source>
        <dbReference type="PROSITE" id="PS50850"/>
    </source>
</evidence>
<dbReference type="CDD" id="cd17324">
    <property type="entry name" value="MFS_NepI_like"/>
    <property type="match status" value="1"/>
</dbReference>
<gene>
    <name evidence="9" type="ORF">LMG26411_07228</name>
</gene>
<feature type="chain" id="PRO_5045276555" description="Major facilitator superfamily (MFS) profile domain-containing protein" evidence="7">
    <location>
        <begin position="20"/>
        <end position="397"/>
    </location>
</feature>
<evidence type="ECO:0000256" key="3">
    <source>
        <dbReference type="ARBA" id="ARBA00022692"/>
    </source>
</evidence>
<sequence>MKLFGPLCVAAAMSMAAMRACDALLPALSADFDVPVGVAARSISAFVLTYGVMQLVFGPLGDRFGKLRVVAVALSACSLANVMAAFAPTMTSLAVARGLSGAAAAGVIPMSMAIIGDTVSVEHRQQTLAYFLLATIGGLIGGQWVSGLMADFLHWRAVFGVLAIGSGIAALLVHAHASVRTAPESERCKCQAGFRTVLKAPQARLVLAVTAIEGLFTLTGFAFVPAYLHNRFGLGLAAAGAVMAMYGVGGLAYVTLSRVLIQRLAPGTLASLGGVLLGFAFAIVAIGPRWEWSVVGCFLGGLGFYTLHNTLQAQATEMSPQARGTAVGLFAASLFLGQAIGMGMAVGVIGAFGERSLFYAAAVVLPMLATAFGRKLRMGASMCCRGQGKRMTRGRAP</sequence>
<dbReference type="Gene3D" id="1.20.1250.20">
    <property type="entry name" value="MFS general substrate transporter like domains"/>
    <property type="match status" value="1"/>
</dbReference>
<dbReference type="EMBL" id="CAJPVI010000071">
    <property type="protein sequence ID" value="CAG2160106.1"/>
    <property type="molecule type" value="Genomic_DNA"/>
</dbReference>
<evidence type="ECO:0000256" key="7">
    <source>
        <dbReference type="SAM" id="SignalP"/>
    </source>
</evidence>
<feature type="transmembrane region" description="Helical" evidence="6">
    <location>
        <begin position="292"/>
        <end position="308"/>
    </location>
</feature>
<feature type="transmembrane region" description="Helical" evidence="6">
    <location>
        <begin position="127"/>
        <end position="146"/>
    </location>
</feature>
<dbReference type="Proteomes" id="UP000672657">
    <property type="component" value="Unassembled WGS sequence"/>
</dbReference>
<organism evidence="9 10">
    <name type="scientific">Cupriavidus numazuensis</name>
    <dbReference type="NCBI Taxonomy" id="221992"/>
    <lineage>
        <taxon>Bacteria</taxon>
        <taxon>Pseudomonadati</taxon>
        <taxon>Pseudomonadota</taxon>
        <taxon>Betaproteobacteria</taxon>
        <taxon>Burkholderiales</taxon>
        <taxon>Burkholderiaceae</taxon>
        <taxon>Cupriavidus</taxon>
    </lineage>
</organism>
<feature type="transmembrane region" description="Helical" evidence="6">
    <location>
        <begin position="329"/>
        <end position="350"/>
    </location>
</feature>
<dbReference type="PROSITE" id="PS50850">
    <property type="entry name" value="MFS"/>
    <property type="match status" value="1"/>
</dbReference>
<feature type="transmembrane region" description="Helical" evidence="6">
    <location>
        <begin position="94"/>
        <end position="115"/>
    </location>
</feature>
<feature type="transmembrane region" description="Helical" evidence="6">
    <location>
        <begin position="152"/>
        <end position="173"/>
    </location>
</feature>
<evidence type="ECO:0000256" key="1">
    <source>
        <dbReference type="ARBA" id="ARBA00004651"/>
    </source>
</evidence>
<evidence type="ECO:0000313" key="10">
    <source>
        <dbReference type="Proteomes" id="UP000672657"/>
    </source>
</evidence>
<dbReference type="InterPro" id="IPR036259">
    <property type="entry name" value="MFS_trans_sf"/>
</dbReference>
<dbReference type="InterPro" id="IPR020846">
    <property type="entry name" value="MFS_dom"/>
</dbReference>
<feature type="transmembrane region" description="Helical" evidence="6">
    <location>
        <begin position="39"/>
        <end position="57"/>
    </location>
</feature>
<evidence type="ECO:0000313" key="9">
    <source>
        <dbReference type="EMBL" id="CAG2160106.1"/>
    </source>
</evidence>
<feature type="transmembrane region" description="Helical" evidence="6">
    <location>
        <begin position="234"/>
        <end position="256"/>
    </location>
</feature>